<sequence>MATPPLSVAKPPRQAARQPSASFREWPRTVLRLRHLCVCACAPLSIDQFPYSRHQHGRSVPPWINIKGHRMCISERA</sequence>
<dbReference type="Proteomes" id="UP001497382">
    <property type="component" value="Unassembled WGS sequence"/>
</dbReference>
<organism evidence="2 3">
    <name type="scientific">Larinioides sclopetarius</name>
    <dbReference type="NCBI Taxonomy" id="280406"/>
    <lineage>
        <taxon>Eukaryota</taxon>
        <taxon>Metazoa</taxon>
        <taxon>Ecdysozoa</taxon>
        <taxon>Arthropoda</taxon>
        <taxon>Chelicerata</taxon>
        <taxon>Arachnida</taxon>
        <taxon>Araneae</taxon>
        <taxon>Araneomorphae</taxon>
        <taxon>Entelegynae</taxon>
        <taxon>Araneoidea</taxon>
        <taxon>Araneidae</taxon>
        <taxon>Larinioides</taxon>
    </lineage>
</organism>
<dbReference type="EMBL" id="CAXIEN010000121">
    <property type="protein sequence ID" value="CAL1279422.1"/>
    <property type="molecule type" value="Genomic_DNA"/>
</dbReference>
<name>A0AAV2A6Y9_9ARAC</name>
<proteinExistence type="predicted"/>
<feature type="region of interest" description="Disordered" evidence="1">
    <location>
        <begin position="1"/>
        <end position="22"/>
    </location>
</feature>
<evidence type="ECO:0000256" key="1">
    <source>
        <dbReference type="SAM" id="MobiDB-lite"/>
    </source>
</evidence>
<dbReference type="AlphaFoldDB" id="A0AAV2A6Y9"/>
<protein>
    <submittedName>
        <fullName evidence="2">Uncharacterized protein</fullName>
    </submittedName>
</protein>
<accession>A0AAV2A6Y9</accession>
<comment type="caution">
    <text evidence="2">The sequence shown here is derived from an EMBL/GenBank/DDBJ whole genome shotgun (WGS) entry which is preliminary data.</text>
</comment>
<keyword evidence="3" id="KW-1185">Reference proteome</keyword>
<evidence type="ECO:0000313" key="3">
    <source>
        <dbReference type="Proteomes" id="UP001497382"/>
    </source>
</evidence>
<reference evidence="2 3" key="1">
    <citation type="submission" date="2024-04" db="EMBL/GenBank/DDBJ databases">
        <authorList>
            <person name="Rising A."/>
            <person name="Reimegard J."/>
            <person name="Sonavane S."/>
            <person name="Akerstrom W."/>
            <person name="Nylinder S."/>
            <person name="Hedman E."/>
            <person name="Kallberg Y."/>
        </authorList>
    </citation>
    <scope>NUCLEOTIDE SEQUENCE [LARGE SCALE GENOMIC DNA]</scope>
</reference>
<gene>
    <name evidence="2" type="ORF">LARSCL_LOCUS10346</name>
</gene>
<evidence type="ECO:0000313" key="2">
    <source>
        <dbReference type="EMBL" id="CAL1279422.1"/>
    </source>
</evidence>